<evidence type="ECO:0000313" key="2">
    <source>
        <dbReference type="EMBL" id="KFK35853.1"/>
    </source>
</evidence>
<evidence type="ECO:0000256" key="1">
    <source>
        <dbReference type="SAM" id="MobiDB-lite"/>
    </source>
</evidence>
<reference evidence="3" key="1">
    <citation type="journal article" date="2015" name="Nat. Plants">
        <title>Genome expansion of Arabis alpina linked with retrotransposition and reduced symmetric DNA methylation.</title>
        <authorList>
            <person name="Willing E.M."/>
            <person name="Rawat V."/>
            <person name="Mandakova T."/>
            <person name="Maumus F."/>
            <person name="James G.V."/>
            <person name="Nordstroem K.J."/>
            <person name="Becker C."/>
            <person name="Warthmann N."/>
            <person name="Chica C."/>
            <person name="Szarzynska B."/>
            <person name="Zytnicki M."/>
            <person name="Albani M.C."/>
            <person name="Kiefer C."/>
            <person name="Bergonzi S."/>
            <person name="Castaings L."/>
            <person name="Mateos J.L."/>
            <person name="Berns M.C."/>
            <person name="Bujdoso N."/>
            <person name="Piofczyk T."/>
            <person name="de Lorenzo L."/>
            <person name="Barrero-Sicilia C."/>
            <person name="Mateos I."/>
            <person name="Piednoel M."/>
            <person name="Hagmann J."/>
            <person name="Chen-Min-Tao R."/>
            <person name="Iglesias-Fernandez R."/>
            <person name="Schuster S.C."/>
            <person name="Alonso-Blanco C."/>
            <person name="Roudier F."/>
            <person name="Carbonero P."/>
            <person name="Paz-Ares J."/>
            <person name="Davis S.J."/>
            <person name="Pecinka A."/>
            <person name="Quesneville H."/>
            <person name="Colot V."/>
            <person name="Lysak M.A."/>
            <person name="Weigel D."/>
            <person name="Coupland G."/>
            <person name="Schneeberger K."/>
        </authorList>
    </citation>
    <scope>NUCLEOTIDE SEQUENCE [LARGE SCALE GENOMIC DNA]</scope>
    <source>
        <strain evidence="3">cv. Pajares</strain>
    </source>
</reference>
<proteinExistence type="predicted"/>
<dbReference type="AlphaFoldDB" id="A0A087H151"/>
<keyword evidence="3" id="KW-1185">Reference proteome</keyword>
<accession>A0A087H151</accession>
<organism evidence="2 3">
    <name type="scientific">Arabis alpina</name>
    <name type="common">Alpine rock-cress</name>
    <dbReference type="NCBI Taxonomy" id="50452"/>
    <lineage>
        <taxon>Eukaryota</taxon>
        <taxon>Viridiplantae</taxon>
        <taxon>Streptophyta</taxon>
        <taxon>Embryophyta</taxon>
        <taxon>Tracheophyta</taxon>
        <taxon>Spermatophyta</taxon>
        <taxon>Magnoliopsida</taxon>
        <taxon>eudicotyledons</taxon>
        <taxon>Gunneridae</taxon>
        <taxon>Pentapetalae</taxon>
        <taxon>rosids</taxon>
        <taxon>malvids</taxon>
        <taxon>Brassicales</taxon>
        <taxon>Brassicaceae</taxon>
        <taxon>Arabideae</taxon>
        <taxon>Arabis</taxon>
    </lineage>
</organism>
<dbReference type="Proteomes" id="UP000029120">
    <property type="component" value="Chromosome 4"/>
</dbReference>
<gene>
    <name evidence="2" type="ordered locus">AALP_Aa4g045300</name>
</gene>
<evidence type="ECO:0000313" key="3">
    <source>
        <dbReference type="Proteomes" id="UP000029120"/>
    </source>
</evidence>
<feature type="region of interest" description="Disordered" evidence="1">
    <location>
        <begin position="55"/>
        <end position="74"/>
    </location>
</feature>
<name>A0A087H151_ARAAL</name>
<feature type="region of interest" description="Disordered" evidence="1">
    <location>
        <begin position="1"/>
        <end position="30"/>
    </location>
</feature>
<protein>
    <submittedName>
        <fullName evidence="2">Uncharacterized protein</fullName>
    </submittedName>
</protein>
<dbReference type="Gramene" id="KFK35853">
    <property type="protein sequence ID" value="KFK35853"/>
    <property type="gene ID" value="AALP_AA4G045300"/>
</dbReference>
<sequence>MQRPRGRPSGSCGGGRLTSRHNQDASSSISRIAYNDFEINDDEGEVRVSIHLQDEQDNSPPPIINHGSENVINNSSENHETEDWVKFVSDIVSDDLDLLLDQASPNYNAAKNEGK</sequence>
<dbReference type="EMBL" id="CM002872">
    <property type="protein sequence ID" value="KFK35853.1"/>
    <property type="molecule type" value="Genomic_DNA"/>
</dbReference>